<accession>A0ACC2XEB0</accession>
<gene>
    <name evidence="1" type="ORF">QFC24_004569</name>
</gene>
<evidence type="ECO:0000313" key="2">
    <source>
        <dbReference type="Proteomes" id="UP001234202"/>
    </source>
</evidence>
<evidence type="ECO:0000313" key="1">
    <source>
        <dbReference type="EMBL" id="KAJ9121986.1"/>
    </source>
</evidence>
<dbReference type="EMBL" id="JASBWV010000016">
    <property type="protein sequence ID" value="KAJ9121986.1"/>
    <property type="molecule type" value="Genomic_DNA"/>
</dbReference>
<dbReference type="Proteomes" id="UP001234202">
    <property type="component" value="Unassembled WGS sequence"/>
</dbReference>
<comment type="caution">
    <text evidence="1">The sequence shown here is derived from an EMBL/GenBank/DDBJ whole genome shotgun (WGS) entry which is preliminary data.</text>
</comment>
<organism evidence="1 2">
    <name type="scientific">Naganishia onofrii</name>
    <dbReference type="NCBI Taxonomy" id="1851511"/>
    <lineage>
        <taxon>Eukaryota</taxon>
        <taxon>Fungi</taxon>
        <taxon>Dikarya</taxon>
        <taxon>Basidiomycota</taxon>
        <taxon>Agaricomycotina</taxon>
        <taxon>Tremellomycetes</taxon>
        <taxon>Filobasidiales</taxon>
        <taxon>Filobasidiaceae</taxon>
        <taxon>Naganishia</taxon>
    </lineage>
</organism>
<name>A0ACC2XEB0_9TREE</name>
<reference evidence="1" key="1">
    <citation type="submission" date="2023-04" db="EMBL/GenBank/DDBJ databases">
        <title>Draft Genome sequencing of Naganishia species isolated from polar environments using Oxford Nanopore Technology.</title>
        <authorList>
            <person name="Leo P."/>
            <person name="Venkateswaran K."/>
        </authorList>
    </citation>
    <scope>NUCLEOTIDE SEQUENCE</scope>
    <source>
        <strain evidence="1">DBVPG 5303</strain>
    </source>
</reference>
<proteinExistence type="predicted"/>
<protein>
    <submittedName>
        <fullName evidence="1">Uncharacterized protein</fullName>
    </submittedName>
</protein>
<sequence length="545" mass="59826">MTSLHHHHFHQHEHEHRHEQEQERKRQECEPSSPLSSLPSSYHSLPEVTSMPERPRGTSAPLPPPSSSPLPLPLPNFEVFSSNLKETTIIPSPLRLPLDQSAHHAVALQGKDREFGIILPSEGQDSAIGNVANALGLYVDHHHAPPSERIYRAKKRVEEPIKAPRKGETTFILRKPAPRPRLSDTRNSQQQHQHQHAGIFDSFSSLEFVTGGWPPSPSVTRSWKLVSTTTNNAVNAFYEAGGGGVGKRKRNTSDDREGVENILDGAAAKKARKGEVKWISKPSRLSLEHQQDTSPDYRGMLNLSSDTPAPSDTDTRNLANNIDPFTQSRGIAPLPTFQMFNVSAGVGDDVRGDGDESLSPTIRNPSIGSMDSEDLSIACLAPAIADAVREISFGRFGCSGNWEENNVPAAATAAVSSEAEVKRRKEQEERRLADVIERWMKGHGQASTTTTASSHVANRHVDGQAVATVATGPAMYQTAGGRGYLISNLGKFQMGCLMLFVKMKRWCMPVLLRSPESVMCLMRRITRAIMVVKLRGPSAETLESI</sequence>
<keyword evidence="2" id="KW-1185">Reference proteome</keyword>